<sequence length="179" mass="20738">MQQRQRQAPVPLDDSPIARLYQQHALSLMSYVRRHVSSREDAEDIVLEVFLAALEQKGLGQLSEPEQLAWLRGVAHHKCVDYHRRSTRRRAVSLEEADEALLTDEERGPDQLALRCEEDALLRERFTQLPDHYQTILLLRFARGLRCTEIARHLNKSDGAVRMLLSRALNILREIYTTS</sequence>
<dbReference type="AlphaFoldDB" id="A0A8J3N7Y1"/>
<dbReference type="InterPro" id="IPR014284">
    <property type="entry name" value="RNA_pol_sigma-70_dom"/>
</dbReference>
<dbReference type="Pfam" id="PF04542">
    <property type="entry name" value="Sigma70_r2"/>
    <property type="match status" value="1"/>
</dbReference>
<proteinExistence type="inferred from homology"/>
<keyword evidence="3" id="KW-0731">Sigma factor</keyword>
<keyword evidence="5" id="KW-0804">Transcription</keyword>
<dbReference type="InterPro" id="IPR013324">
    <property type="entry name" value="RNA_pol_sigma_r3/r4-like"/>
</dbReference>
<evidence type="ECO:0000259" key="6">
    <source>
        <dbReference type="Pfam" id="PF04542"/>
    </source>
</evidence>
<evidence type="ECO:0000313" key="9">
    <source>
        <dbReference type="Proteomes" id="UP000597444"/>
    </source>
</evidence>
<evidence type="ECO:0000313" key="8">
    <source>
        <dbReference type="EMBL" id="GHO97667.1"/>
    </source>
</evidence>
<dbReference type="Gene3D" id="1.10.1740.10">
    <property type="match status" value="1"/>
</dbReference>
<keyword evidence="8" id="KW-0240">DNA-directed RNA polymerase</keyword>
<dbReference type="InterPro" id="IPR013325">
    <property type="entry name" value="RNA_pol_sigma_r2"/>
</dbReference>
<protein>
    <submittedName>
        <fullName evidence="8">DNA-directed RNA polymerase sigma-70 factor</fullName>
    </submittedName>
</protein>
<keyword evidence="9" id="KW-1185">Reference proteome</keyword>
<gene>
    <name evidence="8" type="ORF">KSF_077150</name>
</gene>
<comment type="similarity">
    <text evidence="1">Belongs to the sigma-70 factor family. ECF subfamily.</text>
</comment>
<dbReference type="EMBL" id="BNJK01000002">
    <property type="protein sequence ID" value="GHO97667.1"/>
    <property type="molecule type" value="Genomic_DNA"/>
</dbReference>
<dbReference type="InterPro" id="IPR036388">
    <property type="entry name" value="WH-like_DNA-bd_sf"/>
</dbReference>
<dbReference type="InterPro" id="IPR007627">
    <property type="entry name" value="RNA_pol_sigma70_r2"/>
</dbReference>
<evidence type="ECO:0000256" key="1">
    <source>
        <dbReference type="ARBA" id="ARBA00010641"/>
    </source>
</evidence>
<dbReference type="PANTHER" id="PTHR43133:SF8">
    <property type="entry name" value="RNA POLYMERASE SIGMA FACTOR HI_1459-RELATED"/>
    <property type="match status" value="1"/>
</dbReference>
<dbReference type="SUPFAM" id="SSF88946">
    <property type="entry name" value="Sigma2 domain of RNA polymerase sigma factors"/>
    <property type="match status" value="1"/>
</dbReference>
<accession>A0A8J3N7Y1</accession>
<evidence type="ECO:0000259" key="7">
    <source>
        <dbReference type="Pfam" id="PF08281"/>
    </source>
</evidence>
<reference evidence="8" key="1">
    <citation type="submission" date="2020-10" db="EMBL/GenBank/DDBJ databases">
        <title>Taxonomic study of unclassified bacteria belonging to the class Ktedonobacteria.</title>
        <authorList>
            <person name="Yabe S."/>
            <person name="Wang C.M."/>
            <person name="Zheng Y."/>
            <person name="Sakai Y."/>
            <person name="Cavaletti L."/>
            <person name="Monciardini P."/>
            <person name="Donadio S."/>
        </authorList>
    </citation>
    <scope>NUCLEOTIDE SEQUENCE</scope>
    <source>
        <strain evidence="8">ID150040</strain>
    </source>
</reference>
<dbReference type="NCBIfam" id="TIGR02937">
    <property type="entry name" value="sigma70-ECF"/>
    <property type="match status" value="1"/>
</dbReference>
<dbReference type="Proteomes" id="UP000597444">
    <property type="component" value="Unassembled WGS sequence"/>
</dbReference>
<evidence type="ECO:0000256" key="5">
    <source>
        <dbReference type="ARBA" id="ARBA00023163"/>
    </source>
</evidence>
<dbReference type="GO" id="GO:0006352">
    <property type="term" value="P:DNA-templated transcription initiation"/>
    <property type="evidence" value="ECO:0007669"/>
    <property type="project" value="InterPro"/>
</dbReference>
<name>A0A8J3N7Y1_9CHLR</name>
<dbReference type="InterPro" id="IPR013249">
    <property type="entry name" value="RNA_pol_sigma70_r4_t2"/>
</dbReference>
<dbReference type="RefSeq" id="WP_220208449.1">
    <property type="nucleotide sequence ID" value="NZ_BNJK01000002.1"/>
</dbReference>
<keyword evidence="4" id="KW-0238">DNA-binding</keyword>
<dbReference type="InterPro" id="IPR039425">
    <property type="entry name" value="RNA_pol_sigma-70-like"/>
</dbReference>
<dbReference type="GO" id="GO:0003677">
    <property type="term" value="F:DNA binding"/>
    <property type="evidence" value="ECO:0007669"/>
    <property type="project" value="UniProtKB-KW"/>
</dbReference>
<keyword evidence="2" id="KW-0805">Transcription regulation</keyword>
<dbReference type="GO" id="GO:0000428">
    <property type="term" value="C:DNA-directed RNA polymerase complex"/>
    <property type="evidence" value="ECO:0007669"/>
    <property type="project" value="UniProtKB-KW"/>
</dbReference>
<dbReference type="SUPFAM" id="SSF88659">
    <property type="entry name" value="Sigma3 and sigma4 domains of RNA polymerase sigma factors"/>
    <property type="match status" value="1"/>
</dbReference>
<dbReference type="Gene3D" id="1.10.10.10">
    <property type="entry name" value="Winged helix-like DNA-binding domain superfamily/Winged helix DNA-binding domain"/>
    <property type="match status" value="1"/>
</dbReference>
<evidence type="ECO:0000256" key="2">
    <source>
        <dbReference type="ARBA" id="ARBA00023015"/>
    </source>
</evidence>
<feature type="domain" description="RNA polymerase sigma factor 70 region 4 type 2" evidence="7">
    <location>
        <begin position="122"/>
        <end position="169"/>
    </location>
</feature>
<comment type="caution">
    <text evidence="8">The sequence shown here is derived from an EMBL/GenBank/DDBJ whole genome shotgun (WGS) entry which is preliminary data.</text>
</comment>
<organism evidence="8 9">
    <name type="scientific">Reticulibacter mediterranei</name>
    <dbReference type="NCBI Taxonomy" id="2778369"/>
    <lineage>
        <taxon>Bacteria</taxon>
        <taxon>Bacillati</taxon>
        <taxon>Chloroflexota</taxon>
        <taxon>Ktedonobacteria</taxon>
        <taxon>Ktedonobacterales</taxon>
        <taxon>Reticulibacteraceae</taxon>
        <taxon>Reticulibacter</taxon>
    </lineage>
</organism>
<evidence type="ECO:0000256" key="4">
    <source>
        <dbReference type="ARBA" id="ARBA00023125"/>
    </source>
</evidence>
<evidence type="ECO:0000256" key="3">
    <source>
        <dbReference type="ARBA" id="ARBA00023082"/>
    </source>
</evidence>
<feature type="domain" description="RNA polymerase sigma-70 region 2" evidence="6">
    <location>
        <begin position="20"/>
        <end position="88"/>
    </location>
</feature>
<dbReference type="Pfam" id="PF08281">
    <property type="entry name" value="Sigma70_r4_2"/>
    <property type="match status" value="1"/>
</dbReference>
<dbReference type="PANTHER" id="PTHR43133">
    <property type="entry name" value="RNA POLYMERASE ECF-TYPE SIGMA FACTO"/>
    <property type="match status" value="1"/>
</dbReference>
<dbReference type="GO" id="GO:0016987">
    <property type="term" value="F:sigma factor activity"/>
    <property type="evidence" value="ECO:0007669"/>
    <property type="project" value="UniProtKB-KW"/>
</dbReference>